<evidence type="ECO:0000256" key="5">
    <source>
        <dbReference type="ARBA" id="ARBA00022989"/>
    </source>
</evidence>
<dbReference type="Gene3D" id="1.10.3730.20">
    <property type="match status" value="1"/>
</dbReference>
<dbReference type="PANTHER" id="PTHR30561:SF1">
    <property type="entry name" value="MULTIDRUG TRANSPORTER EMRE"/>
    <property type="match status" value="1"/>
</dbReference>
<evidence type="ECO:0000256" key="6">
    <source>
        <dbReference type="ARBA" id="ARBA00023136"/>
    </source>
</evidence>
<keyword evidence="2" id="KW-0813">Transport</keyword>
<dbReference type="PANTHER" id="PTHR30561">
    <property type="entry name" value="SMR FAMILY PROTON-DEPENDENT DRUG EFFLUX TRANSPORTER SUGE"/>
    <property type="match status" value="1"/>
</dbReference>
<name>A0A7T6Z953_9BACI</name>
<dbReference type="Pfam" id="PF00893">
    <property type="entry name" value="Multi_Drug_Res"/>
    <property type="match status" value="1"/>
</dbReference>
<dbReference type="KEGG" id="scib:HUG20_03760"/>
<evidence type="ECO:0000313" key="9">
    <source>
        <dbReference type="EMBL" id="QQK79105.1"/>
    </source>
</evidence>
<evidence type="ECO:0000256" key="2">
    <source>
        <dbReference type="ARBA" id="ARBA00022448"/>
    </source>
</evidence>
<dbReference type="EMBL" id="CP054706">
    <property type="protein sequence ID" value="QQK79105.1"/>
    <property type="molecule type" value="Genomic_DNA"/>
</dbReference>
<dbReference type="GO" id="GO:0005886">
    <property type="term" value="C:plasma membrane"/>
    <property type="evidence" value="ECO:0007669"/>
    <property type="project" value="UniProtKB-SubCell"/>
</dbReference>
<keyword evidence="10" id="KW-1185">Reference proteome</keyword>
<dbReference type="InterPro" id="IPR000390">
    <property type="entry name" value="Small_drug/metabolite_transptr"/>
</dbReference>
<comment type="similarity">
    <text evidence="7">Belongs to the drug/metabolite transporter (DMT) superfamily. Small multidrug resistance (SMR) (TC 2.A.7.1) family.</text>
</comment>
<organism evidence="9 10">
    <name type="scientific">Salicibibacter cibi</name>
    <dbReference type="NCBI Taxonomy" id="2743001"/>
    <lineage>
        <taxon>Bacteria</taxon>
        <taxon>Bacillati</taxon>
        <taxon>Bacillota</taxon>
        <taxon>Bacilli</taxon>
        <taxon>Bacillales</taxon>
        <taxon>Bacillaceae</taxon>
        <taxon>Salicibibacter</taxon>
    </lineage>
</organism>
<dbReference type="AlphaFoldDB" id="A0A7T6Z953"/>
<protein>
    <submittedName>
        <fullName evidence="9">Multidrug efflux SMR transporter</fullName>
    </submittedName>
</protein>
<keyword evidence="3" id="KW-1003">Cell membrane</keyword>
<comment type="subcellular location">
    <subcellularLocation>
        <location evidence="1 7">Cell membrane</location>
        <topology evidence="1 7">Multi-pass membrane protein</topology>
    </subcellularLocation>
</comment>
<feature type="transmembrane region" description="Helical" evidence="8">
    <location>
        <begin position="88"/>
        <end position="108"/>
    </location>
</feature>
<dbReference type="InterPro" id="IPR037185">
    <property type="entry name" value="EmrE-like"/>
</dbReference>
<keyword evidence="6 8" id="KW-0472">Membrane</keyword>
<proteinExistence type="inferred from homology"/>
<reference evidence="9 10" key="1">
    <citation type="submission" date="2020-06" db="EMBL/GenBank/DDBJ databases">
        <title>Genomic analysis of Salicibibacter sp. NKC21-4.</title>
        <authorList>
            <person name="Oh Y.J."/>
        </authorList>
    </citation>
    <scope>NUCLEOTIDE SEQUENCE [LARGE SCALE GENOMIC DNA]</scope>
    <source>
        <strain evidence="9 10">NKC21-4</strain>
    </source>
</reference>
<gene>
    <name evidence="9" type="ORF">HUG20_03760</name>
</gene>
<dbReference type="RefSeq" id="WP_200088253.1">
    <property type="nucleotide sequence ID" value="NZ_CP054706.1"/>
</dbReference>
<evidence type="ECO:0000313" key="10">
    <source>
        <dbReference type="Proteomes" id="UP000595349"/>
    </source>
</evidence>
<sequence>MGKYKGFILLGIAVIFEVIATTNVKLAAGFTNGWPTVLVFIGMFAAIYFLSKALVYIPLAIAYAIWVGAGTGTVALIGLIAFDEALGPVRITGLLLVIIGVGALTVFLNEKETSDSKILEKEF</sequence>
<evidence type="ECO:0000256" key="4">
    <source>
        <dbReference type="ARBA" id="ARBA00022692"/>
    </source>
</evidence>
<feature type="transmembrane region" description="Helical" evidence="8">
    <location>
        <begin position="57"/>
        <end position="82"/>
    </location>
</feature>
<evidence type="ECO:0000256" key="8">
    <source>
        <dbReference type="SAM" id="Phobius"/>
    </source>
</evidence>
<feature type="transmembrane region" description="Helical" evidence="8">
    <location>
        <begin position="30"/>
        <end position="50"/>
    </location>
</feature>
<dbReference type="Proteomes" id="UP000595349">
    <property type="component" value="Chromosome"/>
</dbReference>
<evidence type="ECO:0000256" key="7">
    <source>
        <dbReference type="RuleBase" id="RU003942"/>
    </source>
</evidence>
<dbReference type="InterPro" id="IPR045324">
    <property type="entry name" value="Small_multidrug_res"/>
</dbReference>
<dbReference type="GO" id="GO:0022857">
    <property type="term" value="F:transmembrane transporter activity"/>
    <property type="evidence" value="ECO:0007669"/>
    <property type="project" value="InterPro"/>
</dbReference>
<dbReference type="SUPFAM" id="SSF103481">
    <property type="entry name" value="Multidrug resistance efflux transporter EmrE"/>
    <property type="match status" value="1"/>
</dbReference>
<keyword evidence="5 8" id="KW-1133">Transmembrane helix</keyword>
<keyword evidence="4 7" id="KW-0812">Transmembrane</keyword>
<evidence type="ECO:0000256" key="3">
    <source>
        <dbReference type="ARBA" id="ARBA00022475"/>
    </source>
</evidence>
<evidence type="ECO:0000256" key="1">
    <source>
        <dbReference type="ARBA" id="ARBA00004651"/>
    </source>
</evidence>
<accession>A0A7T6Z953</accession>